<dbReference type="SMART" id="SM00388">
    <property type="entry name" value="HisKA"/>
    <property type="match status" value="1"/>
</dbReference>
<dbReference type="InterPro" id="IPR036097">
    <property type="entry name" value="HisK_dim/P_sf"/>
</dbReference>
<dbReference type="SMART" id="SM00387">
    <property type="entry name" value="HATPase_c"/>
    <property type="match status" value="1"/>
</dbReference>
<dbReference type="Gene3D" id="1.10.287.130">
    <property type="match status" value="1"/>
</dbReference>
<sequence>MKPGFLDKLIARIDQVEPGEVQNLVMRLVREKGFLESVFEALKEGVLILDPDSQITFVNLAASRIFGIDPNRCIGNPLSQTVRGLDWKQLADPDRIVSRDMEIFYPEKRLLNFYLSPIRGEFENDDHLLGYALIVRDITRTRAQEEELVESEKLNALTLLAAGVAHEIGNPLNSLDIHLQLLDRKIKKLPADQQASLSDHLHTAQGEIRRLDTILKQFLQAIRPSQAGKNDYKLLPLHDLLRDTLSVLEPELEERNVQISLHLAENPPRLNLDGDQIKQALYNLLKNAFQALPASGGLIEITTAVSDYDVTLTIRDHGSGIPPEVMGSLFEPFHSTKKTGSGLGLLIVRRILREHGGEFEIESLEGEGTTVTLFFPRQNKNIRLLEDHHSSIIEITPTP</sequence>
<dbReference type="InterPro" id="IPR000014">
    <property type="entry name" value="PAS"/>
</dbReference>
<dbReference type="GO" id="GO:0005524">
    <property type="term" value="F:ATP binding"/>
    <property type="evidence" value="ECO:0007669"/>
    <property type="project" value="UniProtKB-KW"/>
</dbReference>
<dbReference type="CDD" id="cd00075">
    <property type="entry name" value="HATPase"/>
    <property type="match status" value="1"/>
</dbReference>
<evidence type="ECO:0000256" key="7">
    <source>
        <dbReference type="ARBA" id="ARBA00022840"/>
    </source>
</evidence>
<evidence type="ECO:0000256" key="5">
    <source>
        <dbReference type="ARBA" id="ARBA00022741"/>
    </source>
</evidence>
<dbReference type="InterPro" id="IPR003661">
    <property type="entry name" value="HisK_dim/P_dom"/>
</dbReference>
<reference evidence="11 12" key="1">
    <citation type="submission" date="2020-07" db="EMBL/GenBank/DDBJ databases">
        <title>Roseicoccus Jingziensis gen. nov., sp. nov., isolated from coastal seawater.</title>
        <authorList>
            <person name="Feng X."/>
        </authorList>
    </citation>
    <scope>NUCLEOTIDE SEQUENCE [LARGE SCALE GENOMIC DNA]</scope>
    <source>
        <strain evidence="11 12">N1E253</strain>
    </source>
</reference>
<keyword evidence="7" id="KW-0067">ATP-binding</keyword>
<protein>
    <recommendedName>
        <fullName evidence="2">histidine kinase</fullName>
        <ecNumber evidence="2">2.7.13.3</ecNumber>
    </recommendedName>
</protein>
<dbReference type="GO" id="GO:0000155">
    <property type="term" value="F:phosphorelay sensor kinase activity"/>
    <property type="evidence" value="ECO:0007669"/>
    <property type="project" value="InterPro"/>
</dbReference>
<dbReference type="PRINTS" id="PR00344">
    <property type="entry name" value="BCTRLSENSOR"/>
</dbReference>
<dbReference type="InterPro" id="IPR004358">
    <property type="entry name" value="Sig_transdc_His_kin-like_C"/>
</dbReference>
<keyword evidence="6" id="KW-0418">Kinase</keyword>
<dbReference type="Gene3D" id="3.30.450.20">
    <property type="entry name" value="PAS domain"/>
    <property type="match status" value="1"/>
</dbReference>
<dbReference type="SUPFAM" id="SSF47384">
    <property type="entry name" value="Homodimeric domain of signal transducing histidine kinase"/>
    <property type="match status" value="1"/>
</dbReference>
<dbReference type="NCBIfam" id="TIGR00229">
    <property type="entry name" value="sensory_box"/>
    <property type="match status" value="1"/>
</dbReference>
<dbReference type="Pfam" id="PF02518">
    <property type="entry name" value="HATPase_c"/>
    <property type="match status" value="1"/>
</dbReference>
<dbReference type="AlphaFoldDB" id="A0A851GRY9"/>
<evidence type="ECO:0000313" key="11">
    <source>
        <dbReference type="EMBL" id="NWK56994.1"/>
    </source>
</evidence>
<name>A0A851GRY9_9BACT</name>
<feature type="domain" description="Histidine kinase" evidence="9">
    <location>
        <begin position="163"/>
        <end position="379"/>
    </location>
</feature>
<dbReference type="CDD" id="cd00130">
    <property type="entry name" value="PAS"/>
    <property type="match status" value="1"/>
</dbReference>
<dbReference type="CDD" id="cd00082">
    <property type="entry name" value="HisKA"/>
    <property type="match status" value="1"/>
</dbReference>
<evidence type="ECO:0000256" key="3">
    <source>
        <dbReference type="ARBA" id="ARBA00022553"/>
    </source>
</evidence>
<evidence type="ECO:0000313" key="12">
    <source>
        <dbReference type="Proteomes" id="UP000557872"/>
    </source>
</evidence>
<evidence type="ECO:0000259" key="10">
    <source>
        <dbReference type="PROSITE" id="PS50112"/>
    </source>
</evidence>
<dbReference type="RefSeq" id="WP_178933826.1">
    <property type="nucleotide sequence ID" value="NZ_JACBAZ010000007.1"/>
</dbReference>
<dbReference type="PROSITE" id="PS50109">
    <property type="entry name" value="HIS_KIN"/>
    <property type="match status" value="1"/>
</dbReference>
<evidence type="ECO:0000256" key="2">
    <source>
        <dbReference type="ARBA" id="ARBA00012438"/>
    </source>
</evidence>
<dbReference type="SUPFAM" id="SSF55785">
    <property type="entry name" value="PYP-like sensor domain (PAS domain)"/>
    <property type="match status" value="1"/>
</dbReference>
<accession>A0A851GRY9</accession>
<dbReference type="InterPro" id="IPR005467">
    <property type="entry name" value="His_kinase_dom"/>
</dbReference>
<keyword evidence="8" id="KW-0902">Two-component regulatory system</keyword>
<dbReference type="PROSITE" id="PS50112">
    <property type="entry name" value="PAS"/>
    <property type="match status" value="1"/>
</dbReference>
<dbReference type="InterPro" id="IPR036890">
    <property type="entry name" value="HATPase_C_sf"/>
</dbReference>
<dbReference type="Gene3D" id="3.30.565.10">
    <property type="entry name" value="Histidine kinase-like ATPase, C-terminal domain"/>
    <property type="match status" value="1"/>
</dbReference>
<dbReference type="SUPFAM" id="SSF55874">
    <property type="entry name" value="ATPase domain of HSP90 chaperone/DNA topoisomerase II/histidine kinase"/>
    <property type="match status" value="1"/>
</dbReference>
<dbReference type="Proteomes" id="UP000557872">
    <property type="component" value="Unassembled WGS sequence"/>
</dbReference>
<comment type="caution">
    <text evidence="11">The sequence shown here is derived from an EMBL/GenBank/DDBJ whole genome shotgun (WGS) entry which is preliminary data.</text>
</comment>
<feature type="domain" description="PAS" evidence="10">
    <location>
        <begin position="31"/>
        <end position="76"/>
    </location>
</feature>
<dbReference type="Pfam" id="PF00512">
    <property type="entry name" value="HisKA"/>
    <property type="match status" value="1"/>
</dbReference>
<keyword evidence="12" id="KW-1185">Reference proteome</keyword>
<evidence type="ECO:0000256" key="8">
    <source>
        <dbReference type="ARBA" id="ARBA00023012"/>
    </source>
</evidence>
<dbReference type="PANTHER" id="PTHR43065:SF10">
    <property type="entry name" value="PEROXIDE STRESS-ACTIVATED HISTIDINE KINASE MAK3"/>
    <property type="match status" value="1"/>
</dbReference>
<dbReference type="EC" id="2.7.13.3" evidence="2"/>
<dbReference type="EMBL" id="JACBAZ010000007">
    <property type="protein sequence ID" value="NWK56994.1"/>
    <property type="molecule type" value="Genomic_DNA"/>
</dbReference>
<evidence type="ECO:0000256" key="4">
    <source>
        <dbReference type="ARBA" id="ARBA00022679"/>
    </source>
</evidence>
<evidence type="ECO:0000256" key="1">
    <source>
        <dbReference type="ARBA" id="ARBA00000085"/>
    </source>
</evidence>
<comment type="catalytic activity">
    <reaction evidence="1">
        <text>ATP + protein L-histidine = ADP + protein N-phospho-L-histidine.</text>
        <dbReference type="EC" id="2.7.13.3"/>
    </reaction>
</comment>
<proteinExistence type="predicted"/>
<evidence type="ECO:0000256" key="6">
    <source>
        <dbReference type="ARBA" id="ARBA00022777"/>
    </source>
</evidence>
<gene>
    <name evidence="11" type="ORF">HW115_15330</name>
</gene>
<dbReference type="Pfam" id="PF13188">
    <property type="entry name" value="PAS_8"/>
    <property type="match status" value="1"/>
</dbReference>
<dbReference type="SMART" id="SM00091">
    <property type="entry name" value="PAS"/>
    <property type="match status" value="1"/>
</dbReference>
<dbReference type="PANTHER" id="PTHR43065">
    <property type="entry name" value="SENSOR HISTIDINE KINASE"/>
    <property type="match status" value="1"/>
</dbReference>
<keyword evidence="5" id="KW-0547">Nucleotide-binding</keyword>
<keyword evidence="3" id="KW-0597">Phosphoprotein</keyword>
<dbReference type="InterPro" id="IPR003594">
    <property type="entry name" value="HATPase_dom"/>
</dbReference>
<evidence type="ECO:0000259" key="9">
    <source>
        <dbReference type="PROSITE" id="PS50109"/>
    </source>
</evidence>
<dbReference type="InterPro" id="IPR035965">
    <property type="entry name" value="PAS-like_dom_sf"/>
</dbReference>
<keyword evidence="4" id="KW-0808">Transferase</keyword>
<organism evidence="11 12">
    <name type="scientific">Oceaniferula marina</name>
    <dbReference type="NCBI Taxonomy" id="2748318"/>
    <lineage>
        <taxon>Bacteria</taxon>
        <taxon>Pseudomonadati</taxon>
        <taxon>Verrucomicrobiota</taxon>
        <taxon>Verrucomicrobiia</taxon>
        <taxon>Verrucomicrobiales</taxon>
        <taxon>Verrucomicrobiaceae</taxon>
        <taxon>Oceaniferula</taxon>
    </lineage>
</organism>